<gene>
    <name evidence="1" type="ORF">EGN73_22065</name>
</gene>
<dbReference type="Pfam" id="PF16444">
    <property type="entry name" value="DUF5041"/>
    <property type="match status" value="1"/>
</dbReference>
<dbReference type="RefSeq" id="WP_219294296.1">
    <property type="nucleotide sequence ID" value="NZ_RPHB01000017.1"/>
</dbReference>
<dbReference type="AlphaFoldDB" id="A0A951MFU1"/>
<accession>A0A951MFU1</accession>
<keyword evidence="2" id="KW-1185">Reference proteome</keyword>
<evidence type="ECO:0000313" key="1">
    <source>
        <dbReference type="EMBL" id="MBW3470469.1"/>
    </source>
</evidence>
<reference evidence="1 2" key="1">
    <citation type="journal article" date="2020" name="Syst. Appl. Microbiol.">
        <title>Arthrospiribacter ruber gen. nov., sp. nov., a novel bacterium isolated from Arthrospira cultures.</title>
        <authorList>
            <person name="Waleron M."/>
            <person name="Misztak A."/>
            <person name="Waleron M.M."/>
            <person name="Furmaniak M."/>
            <person name="Mrozik A."/>
            <person name="Waleron K."/>
        </authorList>
    </citation>
    <scope>NUCLEOTIDE SEQUENCE [LARGE SCALE GENOMIC DNA]</scope>
    <source>
        <strain evidence="1 2">DPMB0001</strain>
    </source>
</reference>
<dbReference type="InterPro" id="IPR032222">
    <property type="entry name" value="DUF5041"/>
</dbReference>
<evidence type="ECO:0000313" key="2">
    <source>
        <dbReference type="Proteomes" id="UP000727490"/>
    </source>
</evidence>
<dbReference type="Proteomes" id="UP000727490">
    <property type="component" value="Unassembled WGS sequence"/>
</dbReference>
<dbReference type="EMBL" id="RPHB01000017">
    <property type="protein sequence ID" value="MBW3470469.1"/>
    <property type="molecule type" value="Genomic_DNA"/>
</dbReference>
<name>A0A951MFU1_9BACT</name>
<proteinExistence type="predicted"/>
<organism evidence="1 2">
    <name type="scientific">Arthrospiribacter ruber</name>
    <dbReference type="NCBI Taxonomy" id="2487934"/>
    <lineage>
        <taxon>Bacteria</taxon>
        <taxon>Pseudomonadati</taxon>
        <taxon>Bacteroidota</taxon>
        <taxon>Cytophagia</taxon>
        <taxon>Cytophagales</taxon>
        <taxon>Cyclobacteriaceae</taxon>
        <taxon>Arthrospiribacter</taxon>
    </lineage>
</organism>
<sequence length="213" mass="24698">MKHFNNLILVSLFLTSLNNGFCQTNQAVKSQATKVDHLEELINVSNALNGIGVIQQSLSFDDEEFNIDYIVEIYENDILIEEKTIFSGRTYHQLDSLKRKFINNLVLAIKREKPNSSEFSFVFGSDINKVQNQVTIHQDYIRSFGLKEFEISNYLELNKSIPFALYGAFWEFDFNGITAMRFCSTNEKLKSRSDDQINGKSPFYYKFSFRLTS</sequence>
<protein>
    <submittedName>
        <fullName evidence="1">Uncharacterized protein</fullName>
    </submittedName>
</protein>
<comment type="caution">
    <text evidence="1">The sequence shown here is derived from an EMBL/GenBank/DDBJ whole genome shotgun (WGS) entry which is preliminary data.</text>
</comment>